<evidence type="ECO:0000259" key="5">
    <source>
        <dbReference type="SMART" id="SM01256"/>
    </source>
</evidence>
<proteinExistence type="predicted"/>
<dbReference type="PANTHER" id="PTHR48452:SF1">
    <property type="entry name" value="FUSED COMPOUND LEAF 1"/>
    <property type="match status" value="1"/>
</dbReference>
<dbReference type="PANTHER" id="PTHR48452">
    <property type="entry name" value="FUSED COMPOUND LEAF 1"/>
    <property type="match status" value="1"/>
</dbReference>
<sequence length="631" mass="70560">MTNKYEKDMYLLRCAHEEQQSDKLQRSSNRGVVKRRNEVPRWTGEASGEPTPSPLKVILIYYENYANTGLAMSMEDYMGQIRDNNNTSGGGGDGGSSSSFLYGSGVNLYGRSEGGFQYPVVKIESGGGGGSQKFHDYPMTIFQNEDEALKAKIVSHPHYSNLLQAYMDCQKVGAPPEIAGRLTAVRQEYEARQQQRAAAAAANLRDNDVYKDPELDQFMEAYYDMLIKYKEELTRPIQEAMEFMRRIESQLSTLTISSSTSAATDHDHPRIFVSPVGAKLLTLRTMMDCLDLAWKLRDNPSMISSVFMVLSKVARKELRMLKMAACDAGALENLELEAQLIEARSIIQEQGLAMSMEDYMGQIRDNNNTSGGGGDGGSSSSFLYGSGVNLYGRSEGGFQYPVVKIESGGGGGSQKFHDYPMTIFQNEDEALKAKIISHPHYSNLLQAYMDCQKVGAPPEIAGRLTAVRQEYEARQQQRAAAAAANLRDNDVYKDPELDQFMEAYYDMLIKYKEELTRPIQEAMEFMRRIESQLSTLTISSSTSAATDHDHPRIFVSPVGAKVLFLIFTINLSRYFCFLCSSTTFREYVQMSSHVVRTSSSKKKKPGTVKSSYYLTVLQFIGLVSCRQLIIN</sequence>
<dbReference type="Proteomes" id="UP000245207">
    <property type="component" value="Unassembled WGS sequence"/>
</dbReference>
<comment type="subcellular location">
    <subcellularLocation>
        <location evidence="1">Nucleus</location>
    </subcellularLocation>
</comment>
<dbReference type="Pfam" id="PF03791">
    <property type="entry name" value="KNOX2"/>
    <property type="match status" value="2"/>
</dbReference>
<dbReference type="EMBL" id="PKPP01006431">
    <property type="protein sequence ID" value="PWA56522.1"/>
    <property type="molecule type" value="Genomic_DNA"/>
</dbReference>
<keyword evidence="6" id="KW-0238">DNA-binding</keyword>
<evidence type="ECO:0000256" key="3">
    <source>
        <dbReference type="SAM" id="MobiDB-lite"/>
    </source>
</evidence>
<gene>
    <name evidence="6" type="ORF">CTI12_AA391810</name>
</gene>
<keyword evidence="2" id="KW-0539">Nucleus</keyword>
<dbReference type="InterPro" id="IPR005541">
    <property type="entry name" value="KNOX2"/>
</dbReference>
<protein>
    <submittedName>
        <fullName evidence="6">Homeobox, conserved site-containing protein</fullName>
    </submittedName>
</protein>
<feature type="region of interest" description="Disordered" evidence="3">
    <location>
        <begin position="18"/>
        <end position="50"/>
    </location>
</feature>
<dbReference type="GO" id="GO:0005634">
    <property type="term" value="C:nucleus"/>
    <property type="evidence" value="ECO:0007669"/>
    <property type="project" value="UniProtKB-SubCell"/>
</dbReference>
<dbReference type="Pfam" id="PF03790">
    <property type="entry name" value="KNOX1"/>
    <property type="match status" value="2"/>
</dbReference>
<dbReference type="GO" id="GO:0003677">
    <property type="term" value="F:DNA binding"/>
    <property type="evidence" value="ECO:0007669"/>
    <property type="project" value="UniProtKB-KW"/>
</dbReference>
<evidence type="ECO:0000259" key="4">
    <source>
        <dbReference type="SMART" id="SM01255"/>
    </source>
</evidence>
<organism evidence="6 7">
    <name type="scientific">Artemisia annua</name>
    <name type="common">Sweet wormwood</name>
    <dbReference type="NCBI Taxonomy" id="35608"/>
    <lineage>
        <taxon>Eukaryota</taxon>
        <taxon>Viridiplantae</taxon>
        <taxon>Streptophyta</taxon>
        <taxon>Embryophyta</taxon>
        <taxon>Tracheophyta</taxon>
        <taxon>Spermatophyta</taxon>
        <taxon>Magnoliopsida</taxon>
        <taxon>eudicotyledons</taxon>
        <taxon>Gunneridae</taxon>
        <taxon>Pentapetalae</taxon>
        <taxon>asterids</taxon>
        <taxon>campanulids</taxon>
        <taxon>Asterales</taxon>
        <taxon>Asteraceae</taxon>
        <taxon>Asteroideae</taxon>
        <taxon>Anthemideae</taxon>
        <taxon>Artemisiinae</taxon>
        <taxon>Artemisia</taxon>
    </lineage>
</organism>
<evidence type="ECO:0000256" key="1">
    <source>
        <dbReference type="ARBA" id="ARBA00004123"/>
    </source>
</evidence>
<dbReference type="OrthoDB" id="10056939at2759"/>
<dbReference type="STRING" id="35608.A0A2U1M5H3"/>
<comment type="caution">
    <text evidence="6">The sequence shown here is derived from an EMBL/GenBank/DDBJ whole genome shotgun (WGS) entry which is preliminary data.</text>
</comment>
<dbReference type="SMART" id="SM01256">
    <property type="entry name" value="KNOX2"/>
    <property type="match status" value="2"/>
</dbReference>
<evidence type="ECO:0000313" key="7">
    <source>
        <dbReference type="Proteomes" id="UP000245207"/>
    </source>
</evidence>
<evidence type="ECO:0000313" key="6">
    <source>
        <dbReference type="EMBL" id="PWA56522.1"/>
    </source>
</evidence>
<dbReference type="SMART" id="SM01255">
    <property type="entry name" value="KNOX1"/>
    <property type="match status" value="2"/>
</dbReference>
<feature type="domain" description="KNOX1" evidence="4">
    <location>
        <begin position="429"/>
        <end position="473"/>
    </location>
</feature>
<feature type="domain" description="KNOX1" evidence="4">
    <location>
        <begin position="147"/>
        <end position="191"/>
    </location>
</feature>
<dbReference type="InterPro" id="IPR005540">
    <property type="entry name" value="KNOX1"/>
</dbReference>
<reference evidence="6 7" key="1">
    <citation type="journal article" date="2018" name="Mol. Plant">
        <title>The genome of Artemisia annua provides insight into the evolution of Asteraceae family and artemisinin biosynthesis.</title>
        <authorList>
            <person name="Shen Q."/>
            <person name="Zhang L."/>
            <person name="Liao Z."/>
            <person name="Wang S."/>
            <person name="Yan T."/>
            <person name="Shi P."/>
            <person name="Liu M."/>
            <person name="Fu X."/>
            <person name="Pan Q."/>
            <person name="Wang Y."/>
            <person name="Lv Z."/>
            <person name="Lu X."/>
            <person name="Zhang F."/>
            <person name="Jiang W."/>
            <person name="Ma Y."/>
            <person name="Chen M."/>
            <person name="Hao X."/>
            <person name="Li L."/>
            <person name="Tang Y."/>
            <person name="Lv G."/>
            <person name="Zhou Y."/>
            <person name="Sun X."/>
            <person name="Brodelius P.E."/>
            <person name="Rose J.K.C."/>
            <person name="Tang K."/>
        </authorList>
    </citation>
    <scope>NUCLEOTIDE SEQUENCE [LARGE SCALE GENOMIC DNA]</scope>
    <source>
        <strain evidence="7">cv. Huhao1</strain>
        <tissue evidence="6">Leaf</tissue>
    </source>
</reference>
<dbReference type="AlphaFoldDB" id="A0A2U1M5H3"/>
<evidence type="ECO:0000256" key="2">
    <source>
        <dbReference type="ARBA" id="ARBA00023242"/>
    </source>
</evidence>
<keyword evidence="7" id="KW-1185">Reference proteome</keyword>
<feature type="domain" description="KNOX2" evidence="5">
    <location>
        <begin position="487"/>
        <end position="538"/>
    </location>
</feature>
<name>A0A2U1M5H3_ARTAN</name>
<feature type="domain" description="KNOX2" evidence="5">
    <location>
        <begin position="205"/>
        <end position="256"/>
    </location>
</feature>
<accession>A0A2U1M5H3</accession>
<keyword evidence="6" id="KW-0371">Homeobox</keyword>